<reference evidence="1 2" key="1">
    <citation type="submission" date="2020-02" db="EMBL/GenBank/DDBJ databases">
        <authorList>
            <person name="Criscuolo A."/>
        </authorList>
    </citation>
    <scope>NUCLEOTIDE SEQUENCE [LARGE SCALE GENOMIC DNA]</scope>
    <source>
        <strain evidence="1">CIP105534</strain>
    </source>
</reference>
<dbReference type="EMBL" id="CADCSU010000099">
    <property type="protein sequence ID" value="CAA9199516.1"/>
    <property type="molecule type" value="Genomic_DNA"/>
</dbReference>
<keyword evidence="2" id="KW-1185">Reference proteome</keyword>
<name>A0A6J4GMQ9_9FLAO</name>
<gene>
    <name evidence="1" type="ORF">FLA105534_02656</name>
</gene>
<evidence type="ECO:0000313" key="2">
    <source>
        <dbReference type="Proteomes" id="UP000479938"/>
    </source>
</evidence>
<organism evidence="1 2">
    <name type="scientific">Flavobacterium bizetiae</name>
    <dbReference type="NCBI Taxonomy" id="2704140"/>
    <lineage>
        <taxon>Bacteria</taxon>
        <taxon>Pseudomonadati</taxon>
        <taxon>Bacteroidota</taxon>
        <taxon>Flavobacteriia</taxon>
        <taxon>Flavobacteriales</taxon>
        <taxon>Flavobacteriaceae</taxon>
        <taxon>Flavobacterium</taxon>
    </lineage>
</organism>
<accession>A0A6J4GMQ9</accession>
<proteinExistence type="predicted"/>
<protein>
    <submittedName>
        <fullName evidence="1">Uncharacterized protein</fullName>
    </submittedName>
</protein>
<dbReference type="AlphaFoldDB" id="A0A6J4GMQ9"/>
<evidence type="ECO:0000313" key="1">
    <source>
        <dbReference type="EMBL" id="CAA9199516.1"/>
    </source>
</evidence>
<dbReference type="Proteomes" id="UP000479938">
    <property type="component" value="Unassembled WGS sequence"/>
</dbReference>
<sequence>MRLVFDIKENRPDIGAILNADYTDSLSLKR</sequence>